<feature type="region of interest" description="Disordered" evidence="1">
    <location>
        <begin position="298"/>
        <end position="368"/>
    </location>
</feature>
<protein>
    <submittedName>
        <fullName evidence="2">Uncharacterized protein</fullName>
    </submittedName>
</protein>
<feature type="compositionally biased region" description="Basic residues" evidence="1">
    <location>
        <begin position="340"/>
        <end position="368"/>
    </location>
</feature>
<evidence type="ECO:0000256" key="1">
    <source>
        <dbReference type="SAM" id="MobiDB-lite"/>
    </source>
</evidence>
<dbReference type="AlphaFoldDB" id="A0A6C0BVF8"/>
<sequence length="368" mass="43341">MSLYSKIINGKPPNSIIDLSNMLTQIKELLSRDDYEGFFNLFYQKAKPGYGRPDSVSPFDMTEDIRGIIDENIRDRGDKLLKKGGHGLYYFQYIKELFLRIIKIRQDILKINILKALNGGGMDLDKLKRIGSEQYFYYERIRSLNRDIIDIMNQGEVSYFLNGVIAELDEEEFGVNLEREYIRVIDEYDTLINGDRLRELSKRINLEVSGDEILYEKEMNQESMKQRKINREKLDDIYKKIIEENKPEDIFNNAMKEYMLINQGIKPSDAHNKIFTITEDELVSLGFTPEEVEFFMPKKTTKKREPQLSPLSSTSSYMTAPELTEDEEFYDASSEYIGGKQRRKKKSNKKSKKKQQKKRQKRRNTRKN</sequence>
<evidence type="ECO:0000313" key="2">
    <source>
        <dbReference type="EMBL" id="QHS95741.1"/>
    </source>
</evidence>
<reference evidence="2" key="1">
    <citation type="journal article" date="2020" name="Nature">
        <title>Giant virus diversity and host interactions through global metagenomics.</title>
        <authorList>
            <person name="Schulz F."/>
            <person name="Roux S."/>
            <person name="Paez-Espino D."/>
            <person name="Jungbluth S."/>
            <person name="Walsh D.A."/>
            <person name="Denef V.J."/>
            <person name="McMahon K.D."/>
            <person name="Konstantinidis K.T."/>
            <person name="Eloe-Fadrosh E.A."/>
            <person name="Kyrpides N.C."/>
            <person name="Woyke T."/>
        </authorList>
    </citation>
    <scope>NUCLEOTIDE SEQUENCE</scope>
    <source>
        <strain evidence="2">GVMAG-M-3300018868-6</strain>
    </source>
</reference>
<name>A0A6C0BVF8_9ZZZZ</name>
<feature type="compositionally biased region" description="Polar residues" evidence="1">
    <location>
        <begin position="309"/>
        <end position="318"/>
    </location>
</feature>
<accession>A0A6C0BVF8</accession>
<dbReference type="EMBL" id="MN739256">
    <property type="protein sequence ID" value="QHS95741.1"/>
    <property type="molecule type" value="Genomic_DNA"/>
</dbReference>
<organism evidence="2">
    <name type="scientific">viral metagenome</name>
    <dbReference type="NCBI Taxonomy" id="1070528"/>
    <lineage>
        <taxon>unclassified sequences</taxon>
        <taxon>metagenomes</taxon>
        <taxon>organismal metagenomes</taxon>
    </lineage>
</organism>
<proteinExistence type="predicted"/>